<sequence length="454" mass="47372">MSKNFNLAWLACASALLSACGGGGMSADRDDPPPARATVLTALLAGSAPIAQIDAGTKETGLQALSGAAKCDVDIRYVVYMTRDPSGAAATATEGVLVPKGSDPACTGDRPVLLYAHGTSTTKSLNMADVVKNKEASLLMAMFAAQGFIVVMPNYLGYDKSSLSYHPYLNAESQAMDMVDGLRAAKTHLAAASAVKPSSKLFISGYSQGGHVAMATHKIIERDYASEFTVTASGPMSGPYNLVKMNDVIIGPGPVNGGATLFTPLLLTSYQKSYGNVYGSVTEAYQSPYAATAESLFPTDTPIADLMAAGKLPADPTFTKLFGAGGLITDTFRASYFPNSGFRVDSQKNTLLGWTPKRPLALCAGKNDPTVFFFNTTDMQADLASRGVLVPAFDLETRASMPAGAAFDLVYGGFQQAKAAAGAGALAQYHGGLVPPFCTALMRGYFQQVLASGQ</sequence>
<dbReference type="Pfam" id="PF03583">
    <property type="entry name" value="LIP"/>
    <property type="match status" value="1"/>
</dbReference>
<dbReference type="EMBL" id="JAVXZY010000003">
    <property type="protein sequence ID" value="MDT8999643.1"/>
    <property type="molecule type" value="Genomic_DNA"/>
</dbReference>
<evidence type="ECO:0000256" key="1">
    <source>
        <dbReference type="SAM" id="SignalP"/>
    </source>
</evidence>
<comment type="caution">
    <text evidence="2">The sequence shown here is derived from an EMBL/GenBank/DDBJ whole genome shotgun (WGS) entry which is preliminary data.</text>
</comment>
<organism evidence="2 3">
    <name type="scientific">Roseateles aquae</name>
    <dbReference type="NCBI Taxonomy" id="3077235"/>
    <lineage>
        <taxon>Bacteria</taxon>
        <taxon>Pseudomonadati</taxon>
        <taxon>Pseudomonadota</taxon>
        <taxon>Betaproteobacteria</taxon>
        <taxon>Burkholderiales</taxon>
        <taxon>Sphaerotilaceae</taxon>
        <taxon>Roseateles</taxon>
    </lineage>
</organism>
<dbReference type="InterPro" id="IPR005152">
    <property type="entry name" value="Lipase_secreted"/>
</dbReference>
<dbReference type="RefSeq" id="WP_315650201.1">
    <property type="nucleotide sequence ID" value="NZ_JAVXZY010000003.1"/>
</dbReference>
<evidence type="ECO:0000313" key="3">
    <source>
        <dbReference type="Proteomes" id="UP001246372"/>
    </source>
</evidence>
<keyword evidence="1" id="KW-0732">Signal</keyword>
<dbReference type="PANTHER" id="PTHR34853:SF1">
    <property type="entry name" value="LIPASE 5"/>
    <property type="match status" value="1"/>
</dbReference>
<accession>A0ABU3PAU8</accession>
<reference evidence="2" key="1">
    <citation type="submission" date="2023-09" db="EMBL/GenBank/DDBJ databases">
        <title>Paucibacter sp. APW11 Genome sequencing and assembly.</title>
        <authorList>
            <person name="Kim I."/>
        </authorList>
    </citation>
    <scope>NUCLEOTIDE SEQUENCE</scope>
    <source>
        <strain evidence="2">APW11</strain>
    </source>
</reference>
<proteinExistence type="predicted"/>
<dbReference type="PIRSF" id="PIRSF029171">
    <property type="entry name" value="Esterase_LipA"/>
    <property type="match status" value="1"/>
</dbReference>
<feature type="signal peptide" evidence="1">
    <location>
        <begin position="1"/>
        <end position="19"/>
    </location>
</feature>
<dbReference type="PANTHER" id="PTHR34853">
    <property type="match status" value="1"/>
</dbReference>
<name>A0ABU3PAU8_9BURK</name>
<dbReference type="PROSITE" id="PS51257">
    <property type="entry name" value="PROKAR_LIPOPROTEIN"/>
    <property type="match status" value="1"/>
</dbReference>
<dbReference type="Gene3D" id="3.40.50.1820">
    <property type="entry name" value="alpha/beta hydrolase"/>
    <property type="match status" value="2"/>
</dbReference>
<dbReference type="Gene3D" id="1.10.260.160">
    <property type="match status" value="1"/>
</dbReference>
<gene>
    <name evidence="2" type="ORF">RQP53_10235</name>
</gene>
<dbReference type="Proteomes" id="UP001246372">
    <property type="component" value="Unassembled WGS sequence"/>
</dbReference>
<keyword evidence="3" id="KW-1185">Reference proteome</keyword>
<protein>
    <submittedName>
        <fullName evidence="2">Prolyl oligopeptidase family serine peptidase</fullName>
    </submittedName>
</protein>
<dbReference type="SUPFAM" id="SSF53474">
    <property type="entry name" value="alpha/beta-Hydrolases"/>
    <property type="match status" value="1"/>
</dbReference>
<dbReference type="InterPro" id="IPR029058">
    <property type="entry name" value="AB_hydrolase_fold"/>
</dbReference>
<feature type="chain" id="PRO_5047219380" evidence="1">
    <location>
        <begin position="20"/>
        <end position="454"/>
    </location>
</feature>
<evidence type="ECO:0000313" key="2">
    <source>
        <dbReference type="EMBL" id="MDT8999643.1"/>
    </source>
</evidence>